<reference evidence="3" key="2">
    <citation type="submission" date="2025-09" db="UniProtKB">
        <authorList>
            <consortium name="Ensembl"/>
        </authorList>
    </citation>
    <scope>IDENTIFICATION</scope>
</reference>
<dbReference type="PANTHER" id="PTHR47639">
    <property type="entry name" value="BTB/POZ DOMAIN-CONTAINING PROTEIN 18"/>
    <property type="match status" value="1"/>
</dbReference>
<evidence type="ECO:0000259" key="2">
    <source>
        <dbReference type="PROSITE" id="PS50097"/>
    </source>
</evidence>
<feature type="compositionally biased region" description="Polar residues" evidence="1">
    <location>
        <begin position="490"/>
        <end position="518"/>
    </location>
</feature>
<feature type="region of interest" description="Disordered" evidence="1">
    <location>
        <begin position="337"/>
        <end position="381"/>
    </location>
</feature>
<name>A0A3Q2VKZ1_HAPBU</name>
<dbReference type="GeneTree" id="ENSGT00940000171111"/>
<accession>A0A3Q2VKZ1</accession>
<dbReference type="PROSITE" id="PS50097">
    <property type="entry name" value="BTB"/>
    <property type="match status" value="1"/>
</dbReference>
<dbReference type="Gene3D" id="3.30.710.10">
    <property type="entry name" value="Potassium Channel Kv1.1, Chain A"/>
    <property type="match status" value="1"/>
</dbReference>
<dbReference type="Pfam" id="PF00651">
    <property type="entry name" value="BTB"/>
    <property type="match status" value="1"/>
</dbReference>
<evidence type="ECO:0000313" key="3">
    <source>
        <dbReference type="Ensembl" id="ENSHBUP00000008788.1"/>
    </source>
</evidence>
<dbReference type="InterPro" id="IPR000210">
    <property type="entry name" value="BTB/POZ_dom"/>
</dbReference>
<feature type="compositionally biased region" description="Polar residues" evidence="1">
    <location>
        <begin position="460"/>
        <end position="476"/>
    </location>
</feature>
<keyword evidence="4" id="KW-1185">Reference proteome</keyword>
<feature type="region of interest" description="Disordered" evidence="1">
    <location>
        <begin position="566"/>
        <end position="611"/>
    </location>
</feature>
<dbReference type="RefSeq" id="XP_005913509.1">
    <property type="nucleotide sequence ID" value="XM_005913447.3"/>
</dbReference>
<dbReference type="SMART" id="SM00225">
    <property type="entry name" value="BTB"/>
    <property type="match status" value="1"/>
</dbReference>
<dbReference type="InterPro" id="IPR011333">
    <property type="entry name" value="SKP1/BTB/POZ_sf"/>
</dbReference>
<feature type="region of interest" description="Disordered" evidence="1">
    <location>
        <begin position="872"/>
        <end position="908"/>
    </location>
</feature>
<dbReference type="AlphaFoldDB" id="A0A3Q2VKZ1"/>
<organism evidence="3 4">
    <name type="scientific">Haplochromis burtoni</name>
    <name type="common">Burton's mouthbrooder</name>
    <name type="synonym">Chromis burtoni</name>
    <dbReference type="NCBI Taxonomy" id="8153"/>
    <lineage>
        <taxon>Eukaryota</taxon>
        <taxon>Metazoa</taxon>
        <taxon>Chordata</taxon>
        <taxon>Craniata</taxon>
        <taxon>Vertebrata</taxon>
        <taxon>Euteleostomi</taxon>
        <taxon>Actinopterygii</taxon>
        <taxon>Neopterygii</taxon>
        <taxon>Teleostei</taxon>
        <taxon>Neoteleostei</taxon>
        <taxon>Acanthomorphata</taxon>
        <taxon>Ovalentaria</taxon>
        <taxon>Cichlomorphae</taxon>
        <taxon>Cichliformes</taxon>
        <taxon>Cichlidae</taxon>
        <taxon>African cichlids</taxon>
        <taxon>Pseudocrenilabrinae</taxon>
        <taxon>Haplochromini</taxon>
        <taxon>Haplochromis</taxon>
    </lineage>
</organism>
<dbReference type="Proteomes" id="UP000264840">
    <property type="component" value="Unplaced"/>
</dbReference>
<dbReference type="Ensembl" id="ENSHBUT00000001349.1">
    <property type="protein sequence ID" value="ENSHBUP00000008788.1"/>
    <property type="gene ID" value="ENSHBUG00000010282.1"/>
</dbReference>
<evidence type="ECO:0000256" key="1">
    <source>
        <dbReference type="SAM" id="MobiDB-lite"/>
    </source>
</evidence>
<feature type="region of interest" description="Disordered" evidence="1">
    <location>
        <begin position="715"/>
        <end position="765"/>
    </location>
</feature>
<dbReference type="InterPro" id="IPR042915">
    <property type="entry name" value="BTBD18"/>
</dbReference>
<sequence length="1157" mass="126861">MSPSVSTPLCSPSEVDGEMWCYQKPGFDTLLLTELQKQQQCSQFCDTLLKAEGVSIPAHSCILSAISPHISSALSSTPTPAAGQSRLLEFRALGACTLLHLVRLLYSGEMAGEGEREKQQAISAAANLGIHGLVEVTKRERKSRDGVGQCAEIGVQTEPLMFESEERPSRWRREVRDGSTFLWKEMMSNGGKDVCTQTDELQINTAPPAHPAVPFETIDMSALQSIQHSDPLLVPPQICPVSVLYPPNELTPQISSAPLGSIPEAESTPVAVVTQPYTSAPPSLPHFMSQTTICNADPQSGWADQDVTVAEEWEEEQFKQFQGNIPGFISYFLNPDNEEEPRRGRAGHRRRYGVGGARRAETGEKKRGRPRAGGRGRGRGGLTQMVQEVGVSRLQKLFLLRWGMRTPRTGQGGGAAGRKLCLQTREVVKKGERCERRRGRGIAWALSQVEDVLPCGEVGGSTTQRGRKNTGQQFEQGSLPVRRPRRSRGKTATSASCFPTPMQFTNAHTLSTSSHSFQASPSPHLPSPAASSPPSCLPVPAPPPHEEQPEQIDRLLEEVMMGLDILPNNKGSASRAQHPLSAGSNTGASASSEITSSQNKPQSLSSELHESTEVAAVAGAAGRSSSTNGVVPVLERPCEGELGDMLDHFLQSFEQHVESCRAREEMETSGVSSTESCQPLTLMNTYKKNKDHTTNPYMPQLQRSTHRIECSQTPELHIDENESQESRSQSRKAHAGRTVSPKHIEETRPTSKRQNKRRQKPYLFSLEKKKVKVRKPDDAVNRNPHARKENQLKQIPVVNLERRELLPVKVATPRHICQNLKGKGPEETKNISSTGENPHGGFLKIYPIRSRVREPQIPDALPFLEEPLTAKRLPSAVQSGRRRRGRPRKNDPLSSSNRECSKPPILAQPADFCVADEQLEKNQERREEELAVQSHEEVGGATRRGQKRGAESDEDTSDNATVAKRACFETPTQPPTSEPADFTSKQGATDPEEAIDVETVSPTGACSQEEKENLPWSELRLAEGSLTDEEVQSSADEIIDVDGDDENFEIKEEIQTQSRRAPTVFADLQPSVSPSQSANGSWDVVKDEVIDVIGGSSPVPEPVTITWTESSEGEEEEGGELDVDVVGEHKDSASSVIFTAVIKDLVKGNVQTEVRFH</sequence>
<feature type="region of interest" description="Disordered" evidence="1">
    <location>
        <begin position="921"/>
        <end position="993"/>
    </location>
</feature>
<dbReference type="OrthoDB" id="8963596at2759"/>
<dbReference type="GO" id="GO:0032968">
    <property type="term" value="P:positive regulation of transcription elongation by RNA polymerase II"/>
    <property type="evidence" value="ECO:0007669"/>
    <property type="project" value="InterPro"/>
</dbReference>
<dbReference type="SUPFAM" id="SSF54695">
    <property type="entry name" value="POZ domain"/>
    <property type="match status" value="1"/>
</dbReference>
<dbReference type="STRING" id="8153.ENSHBUP00000008788"/>
<feature type="compositionally biased region" description="Low complexity" evidence="1">
    <location>
        <begin position="519"/>
        <end position="534"/>
    </location>
</feature>
<protein>
    <submittedName>
        <fullName evidence="3">BTB domain containing 18</fullName>
    </submittedName>
</protein>
<reference evidence="3" key="1">
    <citation type="submission" date="2025-08" db="UniProtKB">
        <authorList>
            <consortium name="Ensembl"/>
        </authorList>
    </citation>
    <scope>IDENTIFICATION</scope>
</reference>
<feature type="compositionally biased region" description="Basic residues" evidence="1">
    <location>
        <begin position="750"/>
        <end position="760"/>
    </location>
</feature>
<feature type="region of interest" description="Disordered" evidence="1">
    <location>
        <begin position="454"/>
        <end position="548"/>
    </location>
</feature>
<feature type="compositionally biased region" description="Basic residues" evidence="1">
    <location>
        <begin position="366"/>
        <end position="378"/>
    </location>
</feature>
<dbReference type="OMA" id="WTESSEG"/>
<dbReference type="GeneID" id="102295808"/>
<evidence type="ECO:0000313" key="4">
    <source>
        <dbReference type="Proteomes" id="UP000264840"/>
    </source>
</evidence>
<proteinExistence type="predicted"/>
<feature type="compositionally biased region" description="Polar residues" evidence="1">
    <location>
        <begin position="593"/>
        <end position="606"/>
    </location>
</feature>
<feature type="region of interest" description="Disordered" evidence="1">
    <location>
        <begin position="819"/>
        <end position="842"/>
    </location>
</feature>
<feature type="domain" description="BTB" evidence="2">
    <location>
        <begin position="45"/>
        <end position="114"/>
    </location>
</feature>
<dbReference type="PANTHER" id="PTHR47639:SF1">
    <property type="entry name" value="BTB_POZ DOMAIN-CONTAINING PROTEIN 18"/>
    <property type="match status" value="1"/>
</dbReference>
<feature type="compositionally biased region" description="Basic and acidic residues" evidence="1">
    <location>
        <begin position="921"/>
        <end position="938"/>
    </location>
</feature>
<feature type="compositionally biased region" description="Low complexity" evidence="1">
    <location>
        <begin position="581"/>
        <end position="592"/>
    </location>
</feature>